<feature type="region of interest" description="Disordered" evidence="1">
    <location>
        <begin position="82"/>
        <end position="157"/>
    </location>
</feature>
<organism evidence="2 3">
    <name type="scientific">Catenaria anguillulae PL171</name>
    <dbReference type="NCBI Taxonomy" id="765915"/>
    <lineage>
        <taxon>Eukaryota</taxon>
        <taxon>Fungi</taxon>
        <taxon>Fungi incertae sedis</taxon>
        <taxon>Blastocladiomycota</taxon>
        <taxon>Blastocladiomycetes</taxon>
        <taxon>Blastocladiales</taxon>
        <taxon>Catenariaceae</taxon>
        <taxon>Catenaria</taxon>
    </lineage>
</organism>
<protein>
    <submittedName>
        <fullName evidence="2">Uncharacterized protein</fullName>
    </submittedName>
</protein>
<feature type="compositionally biased region" description="Low complexity" evidence="1">
    <location>
        <begin position="91"/>
        <end position="116"/>
    </location>
</feature>
<keyword evidence="3" id="KW-1185">Reference proteome</keyword>
<feature type="region of interest" description="Disordered" evidence="1">
    <location>
        <begin position="1"/>
        <end position="66"/>
    </location>
</feature>
<feature type="region of interest" description="Disordered" evidence="1">
    <location>
        <begin position="330"/>
        <end position="362"/>
    </location>
</feature>
<dbReference type="AlphaFoldDB" id="A0A1Y2H813"/>
<accession>A0A1Y2H813</accession>
<dbReference type="Proteomes" id="UP000193411">
    <property type="component" value="Unassembled WGS sequence"/>
</dbReference>
<evidence type="ECO:0000313" key="2">
    <source>
        <dbReference type="EMBL" id="ORZ30134.1"/>
    </source>
</evidence>
<feature type="compositionally biased region" description="Gly residues" evidence="1">
    <location>
        <begin position="581"/>
        <end position="591"/>
    </location>
</feature>
<feature type="compositionally biased region" description="Low complexity" evidence="1">
    <location>
        <begin position="7"/>
        <end position="66"/>
    </location>
</feature>
<evidence type="ECO:0000313" key="3">
    <source>
        <dbReference type="Proteomes" id="UP000193411"/>
    </source>
</evidence>
<evidence type="ECO:0000256" key="1">
    <source>
        <dbReference type="SAM" id="MobiDB-lite"/>
    </source>
</evidence>
<name>A0A1Y2H813_9FUNG</name>
<feature type="compositionally biased region" description="Low complexity" evidence="1">
    <location>
        <begin position="592"/>
        <end position="603"/>
    </location>
</feature>
<reference evidence="2 3" key="1">
    <citation type="submission" date="2016-07" db="EMBL/GenBank/DDBJ databases">
        <title>Pervasive Adenine N6-methylation of Active Genes in Fungi.</title>
        <authorList>
            <consortium name="DOE Joint Genome Institute"/>
            <person name="Mondo S.J."/>
            <person name="Dannebaum R.O."/>
            <person name="Kuo R.C."/>
            <person name="Labutti K."/>
            <person name="Haridas S."/>
            <person name="Kuo A."/>
            <person name="Salamov A."/>
            <person name="Ahrendt S.R."/>
            <person name="Lipzen A."/>
            <person name="Sullivan W."/>
            <person name="Andreopoulos W.B."/>
            <person name="Clum A."/>
            <person name="Lindquist E."/>
            <person name="Daum C."/>
            <person name="Ramamoorthy G.K."/>
            <person name="Gryganskyi A."/>
            <person name="Culley D."/>
            <person name="Magnuson J.K."/>
            <person name="James T.Y."/>
            <person name="O'Malley M.A."/>
            <person name="Stajich J.E."/>
            <person name="Spatafora J.W."/>
            <person name="Visel A."/>
            <person name="Grigoriev I.V."/>
        </authorList>
    </citation>
    <scope>NUCLEOTIDE SEQUENCE [LARGE SCALE GENOMIC DNA]</scope>
    <source>
        <strain evidence="2 3">PL171</strain>
    </source>
</reference>
<feature type="region of interest" description="Disordered" evidence="1">
    <location>
        <begin position="562"/>
        <end position="603"/>
    </location>
</feature>
<dbReference type="EMBL" id="MCFL01000100">
    <property type="protein sequence ID" value="ORZ30134.1"/>
    <property type="molecule type" value="Genomic_DNA"/>
</dbReference>
<sequence>MPVSTNSTSVPESSPASSSSDSTGPGTTGPQPQQQLSSSASGVNDSSQVSQQQQPTSHSVASSTSSLASRILAPFLRFTSSSSVAVPSGLPSPSTAAGTSSSEKSTSATSSASGTELSPTPPADQHASQEPGENSEQIQRHKPCLPGGSADDASIPPQSIVAFDDQPVVQQTAPLGVTEYLLLETLSRTITAKAAWSHAVSAAQSTAASLNLTDPVAPTLVILEQDCEDPWTQADAIRQVEVVIRPDIFMSVASTAKLVDHAATVFMRMLNKYRLAKVMAEAMDMTSIDPMPWQRISLHVLREHLLGYFTHQPSRIPFNGFGRAIAVAAAPTSTPDSDPTGLTIIDIDGGGGESEAASSSVHRRCASAASDASSSSSCASPNVRRLGSGLVGSSMPTPALLTSRESHLDRRPTSLVNYNNSSTARNKYVSPPSSTVALNHPEAHLLVRNSTPVPYTRPQSPVSELHARVAHPKPRKLTLSIPNARTAPRPAPAEFSPLIFDKNRYIRPGGAPVALHSDSPLATPLPSPGPSSSANMGIALPAAAANAGLMLADEVMRAMAANGGRLSRPTTPARAMSGSDGSSGNGGGAGMDGSSSSNKSQAV</sequence>
<gene>
    <name evidence="2" type="ORF">BCR44DRAFT_163891</name>
</gene>
<feature type="compositionally biased region" description="Polar residues" evidence="1">
    <location>
        <begin position="126"/>
        <end position="137"/>
    </location>
</feature>
<proteinExistence type="predicted"/>
<comment type="caution">
    <text evidence="2">The sequence shown here is derived from an EMBL/GenBank/DDBJ whole genome shotgun (WGS) entry which is preliminary data.</text>
</comment>
<dbReference type="OrthoDB" id="10690240at2759"/>